<accession>A0A3A2ZS55</accession>
<evidence type="ECO:0000313" key="2">
    <source>
        <dbReference type="EMBL" id="RJE19881.1"/>
    </source>
</evidence>
<dbReference type="EMBL" id="MVGC01000360">
    <property type="protein sequence ID" value="RJE19881.1"/>
    <property type="molecule type" value="Genomic_DNA"/>
</dbReference>
<sequence length="301" mass="32616">MPPPNRDNQIGNYGPVLASLWQVLSLIVNLLYLKLLDGIDLIGVYTCTGPHPCLTRAINRTEERIIYHFLTMIPDSSYKPRVRVTRHVYYPDAVEGVVGNCEPNASPVLQSSTANNQAGARNSGNLSPLMEVSPSISPAVRMSQGFPDESNHLSTDLVQTDSGTVDSMLPTTSSSGSHYSFNAAAPRSRSPERNHSDVTTANHALIPASQFSNMVGTPDFSSPSRRSIAEDGNQIGDRLPRPKSQVDKLAEETGKLHRTQSAESYPGKFPVSDGLEYSSLASALHQMRGRGTTSVRPLSDV</sequence>
<comment type="caution">
    <text evidence="2">The sequence shown here is derived from an EMBL/GenBank/DDBJ whole genome shotgun (WGS) entry which is preliminary data.</text>
</comment>
<protein>
    <submittedName>
        <fullName evidence="2">Uncharacterized protein</fullName>
    </submittedName>
</protein>
<feature type="region of interest" description="Disordered" evidence="1">
    <location>
        <begin position="162"/>
        <end position="197"/>
    </location>
</feature>
<evidence type="ECO:0000313" key="3">
    <source>
        <dbReference type="Proteomes" id="UP000266188"/>
    </source>
</evidence>
<dbReference type="OrthoDB" id="4326871at2759"/>
<evidence type="ECO:0000256" key="1">
    <source>
        <dbReference type="SAM" id="MobiDB-lite"/>
    </source>
</evidence>
<feature type="region of interest" description="Disordered" evidence="1">
    <location>
        <begin position="108"/>
        <end position="132"/>
    </location>
</feature>
<feature type="compositionally biased region" description="Polar residues" evidence="1">
    <location>
        <begin position="108"/>
        <end position="126"/>
    </location>
</feature>
<feature type="compositionally biased region" description="Polar residues" evidence="1">
    <location>
        <begin position="162"/>
        <end position="180"/>
    </location>
</feature>
<dbReference type="Proteomes" id="UP000266188">
    <property type="component" value="Unassembled WGS sequence"/>
</dbReference>
<gene>
    <name evidence="2" type="ORF">PHISCL_07772</name>
</gene>
<organism evidence="2 3">
    <name type="scientific">Aspergillus sclerotialis</name>
    <dbReference type="NCBI Taxonomy" id="2070753"/>
    <lineage>
        <taxon>Eukaryota</taxon>
        <taxon>Fungi</taxon>
        <taxon>Dikarya</taxon>
        <taxon>Ascomycota</taxon>
        <taxon>Pezizomycotina</taxon>
        <taxon>Eurotiomycetes</taxon>
        <taxon>Eurotiomycetidae</taxon>
        <taxon>Eurotiales</taxon>
        <taxon>Aspergillaceae</taxon>
        <taxon>Aspergillus</taxon>
        <taxon>Aspergillus subgen. Polypaecilum</taxon>
    </lineage>
</organism>
<dbReference type="AlphaFoldDB" id="A0A3A2ZS55"/>
<reference evidence="3" key="1">
    <citation type="submission" date="2017-02" db="EMBL/GenBank/DDBJ databases">
        <authorList>
            <person name="Tafer H."/>
            <person name="Lopandic K."/>
        </authorList>
    </citation>
    <scope>NUCLEOTIDE SEQUENCE [LARGE SCALE GENOMIC DNA]</scope>
    <source>
        <strain evidence="3">CBS 366.77</strain>
    </source>
</reference>
<proteinExistence type="predicted"/>
<keyword evidence="3" id="KW-1185">Reference proteome</keyword>
<feature type="compositionally biased region" description="Polar residues" evidence="1">
    <location>
        <begin position="209"/>
        <end position="225"/>
    </location>
</feature>
<name>A0A3A2ZS55_9EURO</name>
<feature type="region of interest" description="Disordered" evidence="1">
    <location>
        <begin position="209"/>
        <end position="245"/>
    </location>
</feature>